<sequence>MKYRHGLRFFAAVIAVGLALAGCSSADKGAPGGPASAGSGAVAAPDGGTSPPAAHSSTAGNEPGTPASWYLIAPAADQPFVTSLGDALSALARDSGAVLTVLRADDASGLSDSVTAAVAAGPQLIIGATPAAQEEISFTAAENLAQQFLLIDGQPPEPTENLTTLLFDQSGCPAGAACVTRADIFDPEILTENNAFDLTEALETALVQVAERPGTILLSAVEYTG</sequence>
<name>A0A542ZPC1_RARFA</name>
<dbReference type="EMBL" id="VFOS01000002">
    <property type="protein sequence ID" value="TQL62060.1"/>
    <property type="molecule type" value="Genomic_DNA"/>
</dbReference>
<feature type="region of interest" description="Disordered" evidence="1">
    <location>
        <begin position="29"/>
        <end position="62"/>
    </location>
</feature>
<feature type="compositionally biased region" description="Low complexity" evidence="1">
    <location>
        <begin position="29"/>
        <end position="48"/>
    </location>
</feature>
<evidence type="ECO:0000256" key="1">
    <source>
        <dbReference type="SAM" id="MobiDB-lite"/>
    </source>
</evidence>
<evidence type="ECO:0008006" key="5">
    <source>
        <dbReference type="Google" id="ProtNLM"/>
    </source>
</evidence>
<evidence type="ECO:0000313" key="4">
    <source>
        <dbReference type="Proteomes" id="UP000315389"/>
    </source>
</evidence>
<organism evidence="3 4">
    <name type="scientific">Rarobacter faecitabidus</name>
    <dbReference type="NCBI Taxonomy" id="13243"/>
    <lineage>
        <taxon>Bacteria</taxon>
        <taxon>Bacillati</taxon>
        <taxon>Actinomycetota</taxon>
        <taxon>Actinomycetes</taxon>
        <taxon>Micrococcales</taxon>
        <taxon>Rarobacteraceae</taxon>
        <taxon>Rarobacter</taxon>
    </lineage>
</organism>
<protein>
    <recommendedName>
        <fullName evidence="5">Substrate-binding family protein</fullName>
    </recommendedName>
</protein>
<keyword evidence="2" id="KW-0732">Signal</keyword>
<dbReference type="Proteomes" id="UP000315389">
    <property type="component" value="Unassembled WGS sequence"/>
</dbReference>
<gene>
    <name evidence="3" type="ORF">FB461_1693</name>
</gene>
<comment type="caution">
    <text evidence="3">The sequence shown here is derived from an EMBL/GenBank/DDBJ whole genome shotgun (WGS) entry which is preliminary data.</text>
</comment>
<evidence type="ECO:0000313" key="3">
    <source>
        <dbReference type="EMBL" id="TQL62060.1"/>
    </source>
</evidence>
<dbReference type="Gene3D" id="3.40.50.2300">
    <property type="match status" value="1"/>
</dbReference>
<evidence type="ECO:0000256" key="2">
    <source>
        <dbReference type="SAM" id="SignalP"/>
    </source>
</evidence>
<dbReference type="RefSeq" id="WP_142121011.1">
    <property type="nucleotide sequence ID" value="NZ_BAAASV010000002.1"/>
</dbReference>
<accession>A0A542ZPC1</accession>
<dbReference type="AlphaFoldDB" id="A0A542ZPC1"/>
<reference evidence="3 4" key="1">
    <citation type="submission" date="2019-06" db="EMBL/GenBank/DDBJ databases">
        <title>Sequencing the genomes of 1000 actinobacteria strains.</title>
        <authorList>
            <person name="Klenk H.-P."/>
        </authorList>
    </citation>
    <scope>NUCLEOTIDE SEQUENCE [LARGE SCALE GENOMIC DNA]</scope>
    <source>
        <strain evidence="3 4">DSM 4813</strain>
    </source>
</reference>
<dbReference type="OrthoDB" id="9784230at2"/>
<proteinExistence type="predicted"/>
<dbReference type="PROSITE" id="PS51257">
    <property type="entry name" value="PROKAR_LIPOPROTEIN"/>
    <property type="match status" value="1"/>
</dbReference>
<feature type="signal peptide" evidence="2">
    <location>
        <begin position="1"/>
        <end position="21"/>
    </location>
</feature>
<keyword evidence="4" id="KW-1185">Reference proteome</keyword>
<feature type="chain" id="PRO_5038575998" description="Substrate-binding family protein" evidence="2">
    <location>
        <begin position="22"/>
        <end position="225"/>
    </location>
</feature>